<evidence type="ECO:0000256" key="1">
    <source>
        <dbReference type="SAM" id="MobiDB-lite"/>
    </source>
</evidence>
<accession>A0AAQ3UNZ3</accession>
<gene>
    <name evidence="2" type="ORF">U9M48_038824</name>
</gene>
<dbReference type="EMBL" id="CP144753">
    <property type="protein sequence ID" value="WVZ92784.1"/>
    <property type="molecule type" value="Genomic_DNA"/>
</dbReference>
<name>A0AAQ3UNZ3_PASNO</name>
<protein>
    <submittedName>
        <fullName evidence="2">Uncharacterized protein</fullName>
    </submittedName>
</protein>
<feature type="compositionally biased region" description="Basic and acidic residues" evidence="1">
    <location>
        <begin position="38"/>
        <end position="50"/>
    </location>
</feature>
<organism evidence="2 3">
    <name type="scientific">Paspalum notatum var. saurae</name>
    <dbReference type="NCBI Taxonomy" id="547442"/>
    <lineage>
        <taxon>Eukaryota</taxon>
        <taxon>Viridiplantae</taxon>
        <taxon>Streptophyta</taxon>
        <taxon>Embryophyta</taxon>
        <taxon>Tracheophyta</taxon>
        <taxon>Spermatophyta</taxon>
        <taxon>Magnoliopsida</taxon>
        <taxon>Liliopsida</taxon>
        <taxon>Poales</taxon>
        <taxon>Poaceae</taxon>
        <taxon>PACMAD clade</taxon>
        <taxon>Panicoideae</taxon>
        <taxon>Andropogonodae</taxon>
        <taxon>Paspaleae</taxon>
        <taxon>Paspalinae</taxon>
        <taxon>Paspalum</taxon>
    </lineage>
</organism>
<proteinExistence type="predicted"/>
<dbReference type="Proteomes" id="UP001341281">
    <property type="component" value="Chromosome 09"/>
</dbReference>
<dbReference type="AlphaFoldDB" id="A0AAQ3UNZ3"/>
<reference evidence="2 3" key="1">
    <citation type="submission" date="2024-02" db="EMBL/GenBank/DDBJ databases">
        <title>High-quality chromosome-scale genome assembly of Pensacola bahiagrass (Paspalum notatum Flugge var. saurae).</title>
        <authorList>
            <person name="Vega J.M."/>
            <person name="Podio M."/>
            <person name="Orjuela J."/>
            <person name="Siena L.A."/>
            <person name="Pessino S.C."/>
            <person name="Combes M.C."/>
            <person name="Mariac C."/>
            <person name="Albertini E."/>
            <person name="Pupilli F."/>
            <person name="Ortiz J.P.A."/>
            <person name="Leblanc O."/>
        </authorList>
    </citation>
    <scope>NUCLEOTIDE SEQUENCE [LARGE SCALE GENOMIC DNA]</scope>
    <source>
        <strain evidence="2">R1</strain>
        <tissue evidence="2">Leaf</tissue>
    </source>
</reference>
<evidence type="ECO:0000313" key="2">
    <source>
        <dbReference type="EMBL" id="WVZ92784.1"/>
    </source>
</evidence>
<evidence type="ECO:0000313" key="3">
    <source>
        <dbReference type="Proteomes" id="UP001341281"/>
    </source>
</evidence>
<feature type="region of interest" description="Disordered" evidence="1">
    <location>
        <begin position="33"/>
        <end position="93"/>
    </location>
</feature>
<sequence>MEIKYRSTSYIALMVDAYFTSGQRLLLPIRHGTTFGSDEARGDGESRREQSTASGGRICPAQGSYPNGRRRHSYEAGGGRWLSLGSKAASTTN</sequence>
<keyword evidence="3" id="KW-1185">Reference proteome</keyword>